<reference evidence="6" key="1">
    <citation type="journal article" date="2015" name="Nature">
        <title>Complex archaea that bridge the gap between prokaryotes and eukaryotes.</title>
        <authorList>
            <person name="Spang A."/>
            <person name="Saw J.H."/>
            <person name="Jorgensen S.L."/>
            <person name="Zaremba-Niedzwiedzka K."/>
            <person name="Martijn J."/>
            <person name="Lind A.E."/>
            <person name="van Eijk R."/>
            <person name="Schleper C."/>
            <person name="Guy L."/>
            <person name="Ettema T.J."/>
        </authorList>
    </citation>
    <scope>NUCLEOTIDE SEQUENCE</scope>
</reference>
<feature type="transmembrane region" description="Helical" evidence="4">
    <location>
        <begin position="14"/>
        <end position="35"/>
    </location>
</feature>
<dbReference type="AlphaFoldDB" id="A0A0F9D8Q6"/>
<dbReference type="SUPFAM" id="SSF53850">
    <property type="entry name" value="Periplasmic binding protein-like II"/>
    <property type="match status" value="1"/>
</dbReference>
<dbReference type="EMBL" id="LAZR01029982">
    <property type="protein sequence ID" value="KKL57964.1"/>
    <property type="molecule type" value="Genomic_DNA"/>
</dbReference>
<gene>
    <name evidence="6" type="ORF">LCGC14_2230140</name>
</gene>
<dbReference type="GO" id="GO:0042597">
    <property type="term" value="C:periplasmic space"/>
    <property type="evidence" value="ECO:0007669"/>
    <property type="project" value="UniProtKB-ARBA"/>
</dbReference>
<comment type="similarity">
    <text evidence="1">Belongs to the bacterial solute-binding protein 5 family.</text>
</comment>
<sequence>PGKRVTLADHKKSLIGGGLVAVIAIVGIVGGIYIFSNIDRGGGGNLIVGMILGNKIEELDVLTYSPQRQYVIDQVLETLFENDYSGGQPQVISNLATSGIWNDNATEFTCVLRQNVRFHDGTVFNAAAVKWNFDRNYRLRNEISHGWEYMFRLPDGRWIINETQVVDEYTVKFVLNEPFVPFVQLLTHSATGIMSPTSTPANSFIDFLTGDLIGTGPFIYDGQELNVAITMSPNPNYWGEIPKIDNLILKYYSNATTLWEALLAQDISMLDPYSARSFFINNPDKELEGLKSDTNFVVQEIVVPNFRYLSMDYKNINVTMRKAISYAINYSYMIEDININLSARARSPVPEGTLYSNTTAFDVPYYNISMARKILKDVGWLGTAGLTTNDNVSAGNEWEMLVSNDTPLERYNVSYWSGITEFDLTSILVQDNLKQIGIKVERVGNNHWGNDLAIAGWIVDYGDPHNTASLFHSGNIFNSSTWEGDNLAQVNDSLLDQWIEEGVKETDPILRKQLYYQIQERLIEELYPYVWTYAKTQIYVYVSNLKGWQSRPFKFLFKTVYFD</sequence>
<keyword evidence="4" id="KW-0812">Transmembrane</keyword>
<dbReference type="GO" id="GO:0015833">
    <property type="term" value="P:peptide transport"/>
    <property type="evidence" value="ECO:0007669"/>
    <property type="project" value="TreeGrafter"/>
</dbReference>
<feature type="non-terminal residue" evidence="6">
    <location>
        <position position="1"/>
    </location>
</feature>
<evidence type="ECO:0000256" key="4">
    <source>
        <dbReference type="SAM" id="Phobius"/>
    </source>
</evidence>
<feature type="domain" description="Solute-binding protein family 5" evidence="5">
    <location>
        <begin position="91"/>
        <end position="475"/>
    </location>
</feature>
<keyword evidence="3" id="KW-0732">Signal</keyword>
<evidence type="ECO:0000259" key="5">
    <source>
        <dbReference type="Pfam" id="PF00496"/>
    </source>
</evidence>
<comment type="caution">
    <text evidence="6">The sequence shown here is derived from an EMBL/GenBank/DDBJ whole genome shotgun (WGS) entry which is preliminary data.</text>
</comment>
<evidence type="ECO:0000256" key="2">
    <source>
        <dbReference type="ARBA" id="ARBA00022448"/>
    </source>
</evidence>
<dbReference type="GO" id="GO:0043190">
    <property type="term" value="C:ATP-binding cassette (ABC) transporter complex"/>
    <property type="evidence" value="ECO:0007669"/>
    <property type="project" value="InterPro"/>
</dbReference>
<protein>
    <recommendedName>
        <fullName evidence="5">Solute-binding protein family 5 domain-containing protein</fullName>
    </recommendedName>
</protein>
<dbReference type="CDD" id="cd00995">
    <property type="entry name" value="PBP2_NikA_DppA_OppA_like"/>
    <property type="match status" value="1"/>
</dbReference>
<dbReference type="InterPro" id="IPR030678">
    <property type="entry name" value="Peptide/Ni-bd"/>
</dbReference>
<dbReference type="GO" id="GO:1904680">
    <property type="term" value="F:peptide transmembrane transporter activity"/>
    <property type="evidence" value="ECO:0007669"/>
    <property type="project" value="TreeGrafter"/>
</dbReference>
<dbReference type="InterPro" id="IPR039424">
    <property type="entry name" value="SBP_5"/>
</dbReference>
<keyword evidence="2" id="KW-0813">Transport</keyword>
<dbReference type="InterPro" id="IPR000914">
    <property type="entry name" value="SBP_5_dom"/>
</dbReference>
<keyword evidence="4" id="KW-1133">Transmembrane helix</keyword>
<organism evidence="6">
    <name type="scientific">marine sediment metagenome</name>
    <dbReference type="NCBI Taxonomy" id="412755"/>
    <lineage>
        <taxon>unclassified sequences</taxon>
        <taxon>metagenomes</taxon>
        <taxon>ecological metagenomes</taxon>
    </lineage>
</organism>
<dbReference type="Pfam" id="PF00496">
    <property type="entry name" value="SBP_bac_5"/>
    <property type="match status" value="1"/>
</dbReference>
<evidence type="ECO:0000256" key="1">
    <source>
        <dbReference type="ARBA" id="ARBA00005695"/>
    </source>
</evidence>
<proteinExistence type="inferred from homology"/>
<dbReference type="Gene3D" id="3.10.105.10">
    <property type="entry name" value="Dipeptide-binding Protein, Domain 3"/>
    <property type="match status" value="1"/>
</dbReference>
<accession>A0A0F9D8Q6</accession>
<evidence type="ECO:0000313" key="6">
    <source>
        <dbReference type="EMBL" id="KKL57964.1"/>
    </source>
</evidence>
<name>A0A0F9D8Q6_9ZZZZ</name>
<dbReference type="Gene3D" id="3.40.190.10">
    <property type="entry name" value="Periplasmic binding protein-like II"/>
    <property type="match status" value="1"/>
</dbReference>
<dbReference type="PIRSF" id="PIRSF002741">
    <property type="entry name" value="MppA"/>
    <property type="match status" value="1"/>
</dbReference>
<evidence type="ECO:0000256" key="3">
    <source>
        <dbReference type="ARBA" id="ARBA00022729"/>
    </source>
</evidence>
<keyword evidence="4" id="KW-0472">Membrane</keyword>
<dbReference type="PANTHER" id="PTHR30290:SF9">
    <property type="entry name" value="OLIGOPEPTIDE-BINDING PROTEIN APPA"/>
    <property type="match status" value="1"/>
</dbReference>
<dbReference type="PANTHER" id="PTHR30290">
    <property type="entry name" value="PERIPLASMIC BINDING COMPONENT OF ABC TRANSPORTER"/>
    <property type="match status" value="1"/>
</dbReference>